<dbReference type="RefSeq" id="WP_012355267.1">
    <property type="nucleotide sequence ID" value="NZ_CBCRZP010000006.1"/>
</dbReference>
<evidence type="ECO:0000313" key="1">
    <source>
        <dbReference type="EMBL" id="SPC22474.1"/>
    </source>
</evidence>
<name>A0A375GHE7_9BURK</name>
<reference evidence="1 2" key="1">
    <citation type="submission" date="2018-01" db="EMBL/GenBank/DDBJ databases">
        <authorList>
            <person name="Clerissi C."/>
        </authorList>
    </citation>
    <scope>NUCLEOTIDE SEQUENCE [LARGE SCALE GENOMIC DNA]</scope>
    <source>
        <strain evidence="1">Cupriavidus taiwanensis STM 6021</strain>
    </source>
</reference>
<dbReference type="Proteomes" id="UP000257139">
    <property type="component" value="Chromosome CBM2594_b"/>
</dbReference>
<dbReference type="AlphaFoldDB" id="A0A375GHE7"/>
<dbReference type="OMA" id="GHAGYAN"/>
<organism evidence="1 2">
    <name type="scientific">Cupriavidus taiwanensis</name>
    <dbReference type="NCBI Taxonomy" id="164546"/>
    <lineage>
        <taxon>Bacteria</taxon>
        <taxon>Pseudomonadati</taxon>
        <taxon>Pseudomonadota</taxon>
        <taxon>Betaproteobacteria</taxon>
        <taxon>Burkholderiales</taxon>
        <taxon>Burkholderiaceae</taxon>
        <taxon>Cupriavidus</taxon>
    </lineage>
</organism>
<proteinExistence type="predicted"/>
<accession>A0A375GHE7</accession>
<dbReference type="GeneID" id="29764438"/>
<dbReference type="EMBL" id="LT978514">
    <property type="protein sequence ID" value="SPC22474.1"/>
    <property type="molecule type" value="Genomic_DNA"/>
</dbReference>
<protein>
    <submittedName>
        <fullName evidence="1">Uncharacterized protein</fullName>
    </submittedName>
</protein>
<evidence type="ECO:0000313" key="2">
    <source>
        <dbReference type="Proteomes" id="UP000257139"/>
    </source>
</evidence>
<gene>
    <name evidence="1" type="ORF">CBM2594_B30324</name>
</gene>
<sequence length="318" mass="32438">MHDIGTSRPGGWGTGYNELEQELASELMEAGELGQELGGMATEFEGEFEGEGEFENEFEQEVSGEMQEMELAAELLAVNSEQEMEQFLGGLVRSVGRAASSFARSSAGKALGGILRSAAKAALPVVGSALGNLVVPGAGGAIGGKLASMAGSALGLELEGLSNEDREFEVARRVVRIGQQATRNLLAMPRNVPPSRAARAAFLQAARQVAPGLLPAMRTISQNGVAAARQLGTPPIFGPAGSGAAAAQPVASLAAAVRAPYAGHAGYANGGAVSCPSCGNGAVQGGLGAVALPMGGQWRRSRNGRALILYLAPPRPTF</sequence>